<dbReference type="OrthoDB" id="2157431at2"/>
<comment type="caution">
    <text evidence="2">The sequence shown here is derived from an EMBL/GenBank/DDBJ whole genome shotgun (WGS) entry which is preliminary data.</text>
</comment>
<dbReference type="EMBL" id="PVXO01000054">
    <property type="protein sequence ID" value="PRR78002.1"/>
    <property type="molecule type" value="Genomic_DNA"/>
</dbReference>
<dbReference type="GO" id="GO:0003735">
    <property type="term" value="F:structural constituent of ribosome"/>
    <property type="evidence" value="ECO:0007669"/>
    <property type="project" value="InterPro"/>
</dbReference>
<dbReference type="RefSeq" id="WP_106064165.1">
    <property type="nucleotide sequence ID" value="NZ_PVXO01000054.1"/>
</dbReference>
<feature type="domain" description="Large ribosomal subunit protein bL12 C-terminal" evidence="1">
    <location>
        <begin position="57"/>
        <end position="85"/>
    </location>
</feature>
<keyword evidence="3" id="KW-1185">Reference proteome</keyword>
<name>A0A2T0B295_9CLOT</name>
<sequence>MKYAIIGVVLIGVLTILSSIHTLQDNVSHMNSILNKIAKQVGVPGLDIDSELRALVAEGKKVQAVKKVRMVLGLSLLEAKEYVDSL</sequence>
<accession>A0A2T0B295</accession>
<gene>
    <name evidence="2" type="ORF">CLLI_20970</name>
</gene>
<dbReference type="Gene3D" id="3.30.1390.10">
    <property type="match status" value="1"/>
</dbReference>
<evidence type="ECO:0000259" key="1">
    <source>
        <dbReference type="Pfam" id="PF00542"/>
    </source>
</evidence>
<protein>
    <recommendedName>
        <fullName evidence="1">Large ribosomal subunit protein bL12 C-terminal domain-containing protein</fullName>
    </recommendedName>
</protein>
<organism evidence="2 3">
    <name type="scientific">Clostridium liquoris</name>
    <dbReference type="NCBI Taxonomy" id="1289519"/>
    <lineage>
        <taxon>Bacteria</taxon>
        <taxon>Bacillati</taxon>
        <taxon>Bacillota</taxon>
        <taxon>Clostridia</taxon>
        <taxon>Eubacteriales</taxon>
        <taxon>Clostridiaceae</taxon>
        <taxon>Clostridium</taxon>
    </lineage>
</organism>
<dbReference type="InterPro" id="IPR014719">
    <property type="entry name" value="Ribosomal_bL12_C/ClpS-like"/>
</dbReference>
<proteinExistence type="predicted"/>
<dbReference type="AlphaFoldDB" id="A0A2T0B295"/>
<dbReference type="GO" id="GO:0006412">
    <property type="term" value="P:translation"/>
    <property type="evidence" value="ECO:0007669"/>
    <property type="project" value="InterPro"/>
</dbReference>
<dbReference type="Proteomes" id="UP000239706">
    <property type="component" value="Unassembled WGS sequence"/>
</dbReference>
<evidence type="ECO:0000313" key="2">
    <source>
        <dbReference type="EMBL" id="PRR78002.1"/>
    </source>
</evidence>
<reference evidence="2 3" key="1">
    <citation type="submission" date="2018-03" db="EMBL/GenBank/DDBJ databases">
        <title>Genome sequence of Clostridium liquoris DSM 100320.</title>
        <authorList>
            <person name="Poehlein A."/>
            <person name="Daniel R."/>
        </authorList>
    </citation>
    <scope>NUCLEOTIDE SEQUENCE [LARGE SCALE GENOMIC DNA]</scope>
    <source>
        <strain evidence="2 3">DSM 100320</strain>
    </source>
</reference>
<dbReference type="InterPro" id="IPR013823">
    <property type="entry name" value="Ribosomal_bL12_C"/>
</dbReference>
<dbReference type="Pfam" id="PF00542">
    <property type="entry name" value="Ribosomal_L12"/>
    <property type="match status" value="1"/>
</dbReference>
<evidence type="ECO:0000313" key="3">
    <source>
        <dbReference type="Proteomes" id="UP000239706"/>
    </source>
</evidence>